<dbReference type="EMBL" id="KI294143">
    <property type="protein sequence ID" value="ESA04637.1"/>
    <property type="molecule type" value="Genomic_DNA"/>
</dbReference>
<evidence type="ECO:0000313" key="2">
    <source>
        <dbReference type="EMBL" id="ESA04637.1"/>
    </source>
</evidence>
<dbReference type="VEuPathDB" id="FungiDB:RhiirFUN_020661"/>
<evidence type="ECO:0000256" key="1">
    <source>
        <dbReference type="SAM" id="MobiDB-lite"/>
    </source>
</evidence>
<feature type="region of interest" description="Disordered" evidence="1">
    <location>
        <begin position="120"/>
        <end position="144"/>
    </location>
</feature>
<reference evidence="2" key="1">
    <citation type="submission" date="2013-07" db="EMBL/GenBank/DDBJ databases">
        <title>The genome of an arbuscular mycorrhizal fungus provides insights into the evolution of the oldest plant symbiosis.</title>
        <authorList>
            <consortium name="DOE Joint Genome Institute"/>
            <person name="Tisserant E."/>
            <person name="Malbreil M."/>
            <person name="Kuo A."/>
            <person name="Kohler A."/>
            <person name="Symeonidi A."/>
            <person name="Balestrini R."/>
            <person name="Charron P."/>
            <person name="Duensing N."/>
            <person name="Frei-dit-Frey N."/>
            <person name="Gianinazzi-Pearson V."/>
            <person name="Gilbert B."/>
            <person name="Handa Y."/>
            <person name="Hijri M."/>
            <person name="Kaul R."/>
            <person name="Kawaguchi M."/>
            <person name="Krajinski F."/>
            <person name="Lammers P."/>
            <person name="Lapierre D."/>
            <person name="Masclaux F.G."/>
            <person name="Murat C."/>
            <person name="Morin E."/>
            <person name="Ndikumana S."/>
            <person name="Pagni M."/>
            <person name="Petitpierre D."/>
            <person name="Requena N."/>
            <person name="Rosikiewicz P."/>
            <person name="Riley R."/>
            <person name="Saito K."/>
            <person name="San Clemente H."/>
            <person name="Shapiro H."/>
            <person name="van Tuinen D."/>
            <person name="Becard G."/>
            <person name="Bonfante P."/>
            <person name="Paszkowski U."/>
            <person name="Shachar-Hill Y."/>
            <person name="Young J.P."/>
            <person name="Sanders I.R."/>
            <person name="Henrissat B."/>
            <person name="Rensing S.A."/>
            <person name="Grigoriev I.V."/>
            <person name="Corradi N."/>
            <person name="Roux C."/>
            <person name="Martin F."/>
        </authorList>
    </citation>
    <scope>NUCLEOTIDE SEQUENCE</scope>
    <source>
        <strain evidence="2">DAOM 197198</strain>
    </source>
</reference>
<protein>
    <recommendedName>
        <fullName evidence="3">DUF659 domain-containing protein</fullName>
    </recommendedName>
</protein>
<evidence type="ECO:0008006" key="3">
    <source>
        <dbReference type="Google" id="ProtNLM"/>
    </source>
</evidence>
<accession>U9TB46</accession>
<gene>
    <name evidence="2" type="ORF">GLOINDRAFT_85248</name>
</gene>
<proteinExistence type="predicted"/>
<name>U9TB46_RHIID</name>
<organism evidence="2">
    <name type="scientific">Rhizophagus irregularis (strain DAOM 181602 / DAOM 197198 / MUCL 43194)</name>
    <name type="common">Arbuscular mycorrhizal fungus</name>
    <name type="synonym">Glomus intraradices</name>
    <dbReference type="NCBI Taxonomy" id="747089"/>
    <lineage>
        <taxon>Eukaryota</taxon>
        <taxon>Fungi</taxon>
        <taxon>Fungi incertae sedis</taxon>
        <taxon>Mucoromycota</taxon>
        <taxon>Glomeromycotina</taxon>
        <taxon>Glomeromycetes</taxon>
        <taxon>Glomerales</taxon>
        <taxon>Glomeraceae</taxon>
        <taxon>Rhizophagus</taxon>
    </lineage>
</organism>
<feature type="compositionally biased region" description="Polar residues" evidence="1">
    <location>
        <begin position="123"/>
        <end position="144"/>
    </location>
</feature>
<dbReference type="HOGENOM" id="CLU_1595414_0_0_1"/>
<sequence>MEIAIKEDPVGVTLTFDGWTNVKNEQLLGTVILSSEGKPYVWKAVDISSERKNYTAVIEKTEAMLTELKNKEITVCAIFFKALQFSKVLQMSKLRADITYGHRLHNNPILIESTLDIDDANETDTNQNPGNLNGLENNRSNDPAVNLETNFKPIEVDYDSDDEAFEL</sequence>
<dbReference type="AlphaFoldDB" id="U9TB46"/>